<organism evidence="2 3">
    <name type="scientific">Haemophilus haemolyticus</name>
    <dbReference type="NCBI Taxonomy" id="726"/>
    <lineage>
        <taxon>Bacteria</taxon>
        <taxon>Pseudomonadati</taxon>
        <taxon>Pseudomonadota</taxon>
        <taxon>Gammaproteobacteria</taxon>
        <taxon>Pasteurellales</taxon>
        <taxon>Pasteurellaceae</taxon>
        <taxon>Haemophilus</taxon>
    </lineage>
</organism>
<dbReference type="PATRIC" id="fig|726.54.peg.1335"/>
<protein>
    <recommendedName>
        <fullName evidence="1">STAS domain-containing protein</fullName>
    </recommendedName>
</protein>
<feature type="domain" description="STAS" evidence="1">
    <location>
        <begin position="2"/>
        <end position="108"/>
    </location>
</feature>
<proteinExistence type="predicted"/>
<dbReference type="InterPro" id="IPR002645">
    <property type="entry name" value="STAS_dom"/>
</dbReference>
<dbReference type="RefSeq" id="WP_046953357.1">
    <property type="nucleotide sequence ID" value="NZ_LCTK01000030.1"/>
</dbReference>
<evidence type="ECO:0000313" key="3">
    <source>
        <dbReference type="Proteomes" id="UP000034750"/>
    </source>
</evidence>
<name>A0A0M3G698_HAEHA</name>
<dbReference type="Pfam" id="PF13466">
    <property type="entry name" value="STAS_2"/>
    <property type="match status" value="1"/>
</dbReference>
<reference evidence="2 3" key="1">
    <citation type="submission" date="2015-05" db="EMBL/GenBank/DDBJ databases">
        <title>Comparative analyses of the lipooligosaccharides from nottypeable Haemophilus influenzae and Haemophilus haemolyticus.</title>
        <authorList>
            <person name="Post D.M.B."/>
            <person name="Ketterer M.R."/>
            <person name="Coffin J.E."/>
            <person name="Reinders L.M."/>
            <person name="Munson R.S.Jr."/>
            <person name="Bair T.B."/>
            <person name="Murphy T.F."/>
            <person name="Foster E."/>
            <person name="Gibson B.W."/>
            <person name="Apicella M.A."/>
        </authorList>
    </citation>
    <scope>NUCLEOTIDE SEQUENCE [LARGE SCALE GENOMIC DNA]</scope>
    <source>
        <strain evidence="2 3">11P18</strain>
    </source>
</reference>
<dbReference type="InterPro" id="IPR058548">
    <property type="entry name" value="MlaB-like_STAS"/>
</dbReference>
<comment type="caution">
    <text evidence="2">The sequence shown here is derived from an EMBL/GenBank/DDBJ whole genome shotgun (WGS) entry which is preliminary data.</text>
</comment>
<dbReference type="InterPro" id="IPR052746">
    <property type="entry name" value="MlaB_ABC_Transporter"/>
</dbReference>
<evidence type="ECO:0000313" key="2">
    <source>
        <dbReference type="EMBL" id="KKZ58337.1"/>
    </source>
</evidence>
<dbReference type="AlphaFoldDB" id="A0A0M3G698"/>
<dbReference type="Gene3D" id="3.30.750.24">
    <property type="entry name" value="STAS domain"/>
    <property type="match status" value="1"/>
</dbReference>
<gene>
    <name evidence="2" type="ORF">AAX18_06685</name>
</gene>
<dbReference type="Proteomes" id="UP000034750">
    <property type="component" value="Unassembled WGS sequence"/>
</dbReference>
<accession>A0A0M3G698</accession>
<dbReference type="PROSITE" id="PS50801">
    <property type="entry name" value="STAS"/>
    <property type="match status" value="1"/>
</dbReference>
<dbReference type="EMBL" id="LCTK01000030">
    <property type="protein sequence ID" value="KKZ58337.1"/>
    <property type="molecule type" value="Genomic_DNA"/>
</dbReference>
<dbReference type="PANTHER" id="PTHR35849:SF1">
    <property type="entry name" value="INTERMEMBRANE PHOSPHOLIPID TRANSPORT SYSTEM BINDING PROTEIN MLAB"/>
    <property type="match status" value="1"/>
</dbReference>
<evidence type="ECO:0000259" key="1">
    <source>
        <dbReference type="PROSITE" id="PS50801"/>
    </source>
</evidence>
<dbReference type="InterPro" id="IPR036513">
    <property type="entry name" value="STAS_dom_sf"/>
</dbReference>
<dbReference type="PANTHER" id="PTHR35849">
    <property type="entry name" value="BLR2341 PROTEIN"/>
    <property type="match status" value="1"/>
</dbReference>
<sequence length="108" mass="12225">MLNWDLKKNGDKIALLLSGELSRNTLLPMWQQRDVFLSANALDKTVVEWDLSGIQHIDSAGFAALCDFLRECQKFNKTVRLVHPPKQLLTLADLVGLSDWIANFTDLN</sequence>
<dbReference type="SUPFAM" id="SSF52091">
    <property type="entry name" value="SpoIIaa-like"/>
    <property type="match status" value="1"/>
</dbReference>
<dbReference type="CDD" id="cd07043">
    <property type="entry name" value="STAS_anti-anti-sigma_factors"/>
    <property type="match status" value="1"/>
</dbReference>